<feature type="domain" description="DUF8190" evidence="1">
    <location>
        <begin position="129"/>
        <end position="248"/>
    </location>
</feature>
<evidence type="ECO:0000313" key="3">
    <source>
        <dbReference type="Proteomes" id="UP000683000"/>
    </source>
</evidence>
<sequence length="1065" mass="121690">MENTNLFVVGEIPEGLLCDDGVTQAEVEQIIALDRTNTAALMQGFHDQQVQSIKLSTLRNEFERAKQRTAIQRLDRRQHIQIDDELVYKKDDANLAWGAREHFLDYYLLVPARKGLDVLLPTAAHDPSYVFKLDLNKRQKQWQARHADLEFDPMGRMLFIGTYGQEEIWLAMVPRWFNEDDLLDDGNPPVDMAHPDRTGPNATTITEEQYCQVVVFFATQLKHLGFRDIILRDDFPSPLGISNIRDSTNILGSTRTDRIVHEMRRRDVEALHEAIEENWDKWVYTATTSGVDGWDGCTFLKENVPMGISVRYGQNQPVCGHDENVRMEEAHHWQRLHKYTHMRMMTFALATHIQSVPVREWQDIPIDELIERHGQEMYNSPDVNEREQVHIQAYPLLEESGREKNIYNQEGVRIPRRHAIVDEDATMNGMLFNLRTIHQLFRRDDEDIVEDSNGDEPLTPHYLYPMAGLKTIGHFQALGLMTPFITQLQRLNTNIRDLYHDGDEDEIEADLLTGYRPLIEAVASQGYNMLSHRVRTAGRYHDVQRGLITAALGGTYPSTVSNSNLAKEFHRECSNSLPFDSYHEKITGAYLDTSTRVENIYRISLRRIPERFRNGRSIFNDIISPLTDIWSNGQVLEELKRHLVIFRPKMLPSVFEWTTFGLEEFHASLPITSRLILFAFHKAFKIYITDIVVMVGNVVGDELNVSLCDDDPVIQAQAKERRTALALWKKQDHPLAYANNAHRQLIRTIHANNDNLGQGLPAAAMGQKSLTWFADQIIQSATQKGARILPPFWKHGRALSIFKVVINEAQRLLGSTLDDPATRSSICSFLSKAALLSKVSNIPWSPNPTGIAGRPMTIVTHSVWINLGQSMGSDCVAQRDHQSDDLDRATQNAIMNDTQAEWSLLSISLQDIHTIWNKQTLPEEWTQLDSMTWPNTADGTYVQQTYNWVRDNYDGSIPLHKLALVMSIIFSKVLPNVCHDIVTPSHLQSADSTNFVRSVPWVPTTSGCRKGMKQPRPFIIMMTTYIVALYEPESPLRLYMSAHKDSLGAAWTRKHSTVVLISHRS</sequence>
<dbReference type="Proteomes" id="UP000683000">
    <property type="component" value="Unassembled WGS sequence"/>
</dbReference>
<evidence type="ECO:0000259" key="1">
    <source>
        <dbReference type="Pfam" id="PF26608"/>
    </source>
</evidence>
<dbReference type="OrthoDB" id="2736611at2759"/>
<comment type="caution">
    <text evidence="2">The sequence shown here is derived from an EMBL/GenBank/DDBJ whole genome shotgun (WGS) entry which is preliminary data.</text>
</comment>
<protein>
    <recommendedName>
        <fullName evidence="1">DUF8190 domain-containing protein</fullName>
    </recommendedName>
</protein>
<name>A0A8I2YDT9_9AGAM</name>
<organism evidence="2 3">
    <name type="scientific">Boletus reticuloceps</name>
    <dbReference type="NCBI Taxonomy" id="495285"/>
    <lineage>
        <taxon>Eukaryota</taxon>
        <taxon>Fungi</taxon>
        <taxon>Dikarya</taxon>
        <taxon>Basidiomycota</taxon>
        <taxon>Agaricomycotina</taxon>
        <taxon>Agaricomycetes</taxon>
        <taxon>Agaricomycetidae</taxon>
        <taxon>Boletales</taxon>
        <taxon>Boletineae</taxon>
        <taxon>Boletaceae</taxon>
        <taxon>Boletoideae</taxon>
        <taxon>Boletus</taxon>
    </lineage>
</organism>
<dbReference type="AlphaFoldDB" id="A0A8I2YDT9"/>
<dbReference type="InterPro" id="IPR058503">
    <property type="entry name" value="DUF8190"/>
</dbReference>
<gene>
    <name evidence="2" type="ORF">JVT61DRAFT_12413</name>
</gene>
<accession>A0A8I2YDT9</accession>
<proteinExistence type="predicted"/>
<dbReference type="EMBL" id="JAGFBS010000056">
    <property type="protein sequence ID" value="KAG6370117.1"/>
    <property type="molecule type" value="Genomic_DNA"/>
</dbReference>
<reference evidence="2" key="1">
    <citation type="submission" date="2021-03" db="EMBL/GenBank/DDBJ databases">
        <title>Evolutionary innovations through gain and loss of genes in the ectomycorrhizal Boletales.</title>
        <authorList>
            <person name="Wu G."/>
            <person name="Miyauchi S."/>
            <person name="Morin E."/>
            <person name="Yang Z.-L."/>
            <person name="Xu J."/>
            <person name="Martin F.M."/>
        </authorList>
    </citation>
    <scope>NUCLEOTIDE SEQUENCE</scope>
    <source>
        <strain evidence="2">BR01</strain>
    </source>
</reference>
<dbReference type="Pfam" id="PF26608">
    <property type="entry name" value="DUF8190"/>
    <property type="match status" value="1"/>
</dbReference>
<keyword evidence="3" id="KW-1185">Reference proteome</keyword>
<evidence type="ECO:0000313" key="2">
    <source>
        <dbReference type="EMBL" id="KAG6370117.1"/>
    </source>
</evidence>